<evidence type="ECO:0000256" key="1">
    <source>
        <dbReference type="SAM" id="Phobius"/>
    </source>
</evidence>
<dbReference type="EMBL" id="LK996017">
    <property type="protein sequence ID" value="CDX02168.1"/>
    <property type="molecule type" value="Genomic_DNA"/>
</dbReference>
<keyword evidence="1" id="KW-0472">Membrane</keyword>
<feature type="transmembrane region" description="Helical" evidence="1">
    <location>
        <begin position="152"/>
        <end position="168"/>
    </location>
</feature>
<dbReference type="PATRIC" id="fig|49338.4.peg.2456"/>
<evidence type="ECO:0000313" key="2">
    <source>
        <dbReference type="EMBL" id="CDX02168.1"/>
    </source>
</evidence>
<organism evidence="2">
    <name type="scientific">Desulfitobacterium hafniense</name>
    <name type="common">Desulfitobacterium frappieri</name>
    <dbReference type="NCBI Taxonomy" id="49338"/>
    <lineage>
        <taxon>Bacteria</taxon>
        <taxon>Bacillati</taxon>
        <taxon>Bacillota</taxon>
        <taxon>Clostridia</taxon>
        <taxon>Eubacteriales</taxon>
        <taxon>Desulfitobacteriaceae</taxon>
        <taxon>Desulfitobacterium</taxon>
    </lineage>
</organism>
<reference evidence="2" key="1">
    <citation type="submission" date="2014-07" db="EMBL/GenBank/DDBJ databases">
        <authorList>
            <person name="Hornung V.Bastian."/>
        </authorList>
    </citation>
    <scope>NUCLEOTIDE SEQUENCE</scope>
    <source>
        <strain evidence="2">PCE-S</strain>
    </source>
</reference>
<keyword evidence="1" id="KW-1133">Transmembrane helix</keyword>
<dbReference type="AlphaFoldDB" id="A0A098B017"/>
<feature type="transmembrane region" description="Helical" evidence="1">
    <location>
        <begin position="6"/>
        <end position="24"/>
    </location>
</feature>
<name>A0A098B017_DESHA</name>
<sequence>MMTYILIAIGIVLLKSLMNLVKYLQCKRYSNQYLTWAVGGDDPSILQTKSQVIKLINSAGIEDVKIPWVQPMGYGKLSSFSAGVLLNYPSKQADMARITYYLFENAIGVYKSRIFEGFNPLFWVELFIFLPKNTLSYLGVSSEGLAVKLSQLIWWSVCAITSFAFAFLREDTLLLLRNWADAMLKQ</sequence>
<keyword evidence="1" id="KW-0812">Transmembrane</keyword>
<proteinExistence type="predicted"/>
<gene>
    <name evidence="2" type="ORF">DPCES_2281</name>
</gene>
<feature type="transmembrane region" description="Helical" evidence="1">
    <location>
        <begin position="121"/>
        <end position="140"/>
    </location>
</feature>
<accession>A0A098B017</accession>
<protein>
    <submittedName>
        <fullName evidence="2">Uncharacterized protein</fullName>
    </submittedName>
</protein>